<keyword evidence="7" id="KW-0865">Zymogen</keyword>
<evidence type="ECO:0000256" key="10">
    <source>
        <dbReference type="SAM" id="SignalP"/>
    </source>
</evidence>
<dbReference type="OrthoDB" id="9789219at2"/>
<protein>
    <submittedName>
        <fullName evidence="13">M20/M25/M40 family metallo-hydrolase</fullName>
    </submittedName>
</protein>
<dbReference type="Pfam" id="PF04151">
    <property type="entry name" value="PPC"/>
    <property type="match status" value="1"/>
</dbReference>
<feature type="domain" description="Peptidase M28" evidence="12">
    <location>
        <begin position="184"/>
        <end position="382"/>
    </location>
</feature>
<feature type="binding site" evidence="8">
    <location>
        <position position="203"/>
    </location>
    <ligand>
        <name>Zn(2+)</name>
        <dbReference type="ChEBI" id="CHEBI:29105"/>
        <label>1</label>
    </ligand>
</feature>
<feature type="domain" description="Peptidase C-terminal archaeal/bacterial" evidence="11">
    <location>
        <begin position="425"/>
        <end position="489"/>
    </location>
</feature>
<dbReference type="FunFam" id="2.60.120.380:FF:000013">
    <property type="entry name" value="Alkaline serine protease"/>
    <property type="match status" value="1"/>
</dbReference>
<evidence type="ECO:0000256" key="6">
    <source>
        <dbReference type="ARBA" id="ARBA00022833"/>
    </source>
</evidence>
<dbReference type="AlphaFoldDB" id="A0A427TWR2"/>
<feature type="binding site" evidence="8">
    <location>
        <position position="223"/>
    </location>
    <ligand>
        <name>Zn(2+)</name>
        <dbReference type="ChEBI" id="CHEBI:29105"/>
        <label>1</label>
    </ligand>
</feature>
<gene>
    <name evidence="13" type="ORF">EJA03_18810</name>
</gene>
<dbReference type="Gene3D" id="2.60.120.380">
    <property type="match status" value="1"/>
</dbReference>
<accession>A0A427TWR2</accession>
<keyword evidence="4 10" id="KW-0732">Signal</keyword>
<dbReference type="PIRSF" id="PIRSF036685">
    <property type="entry name" value="BacLeuNPeptidase"/>
    <property type="match status" value="1"/>
</dbReference>
<dbReference type="Pfam" id="PF04389">
    <property type="entry name" value="Peptidase_M28"/>
    <property type="match status" value="1"/>
</dbReference>
<dbReference type="GO" id="GO:0046872">
    <property type="term" value="F:metal ion binding"/>
    <property type="evidence" value="ECO:0007669"/>
    <property type="project" value="UniProtKB-KW"/>
</dbReference>
<feature type="chain" id="PRO_5019258521" evidence="10">
    <location>
        <begin position="22"/>
        <end position="504"/>
    </location>
</feature>
<dbReference type="EMBL" id="RSFA01000142">
    <property type="protein sequence ID" value="RSD28918.1"/>
    <property type="molecule type" value="Genomic_DNA"/>
</dbReference>
<dbReference type="InterPro" id="IPR012189">
    <property type="entry name" value="Pept_M28E_Ap1"/>
</dbReference>
<keyword evidence="2" id="KW-0645">Protease</keyword>
<evidence type="ECO:0000256" key="5">
    <source>
        <dbReference type="ARBA" id="ARBA00022801"/>
    </source>
</evidence>
<dbReference type="PANTHER" id="PTHR12147:SF56">
    <property type="entry name" value="AMINOPEPTIDASE YDR415C-RELATED"/>
    <property type="match status" value="1"/>
</dbReference>
<evidence type="ECO:0000259" key="12">
    <source>
        <dbReference type="Pfam" id="PF04389"/>
    </source>
</evidence>
<keyword evidence="5 13" id="KW-0378">Hydrolase</keyword>
<evidence type="ECO:0000313" key="14">
    <source>
        <dbReference type="Proteomes" id="UP000269041"/>
    </source>
</evidence>
<evidence type="ECO:0000259" key="11">
    <source>
        <dbReference type="Pfam" id="PF04151"/>
    </source>
</evidence>
<dbReference type="GO" id="GO:0008235">
    <property type="term" value="F:metalloexopeptidase activity"/>
    <property type="evidence" value="ECO:0007669"/>
    <property type="project" value="InterPro"/>
</dbReference>
<proteinExistence type="predicted"/>
<dbReference type="InterPro" id="IPR045175">
    <property type="entry name" value="M28_fam"/>
</dbReference>
<feature type="signal peptide" evidence="10">
    <location>
        <begin position="1"/>
        <end position="21"/>
    </location>
</feature>
<evidence type="ECO:0000256" key="2">
    <source>
        <dbReference type="ARBA" id="ARBA00022670"/>
    </source>
</evidence>
<dbReference type="GO" id="GO:0006508">
    <property type="term" value="P:proteolysis"/>
    <property type="evidence" value="ECO:0007669"/>
    <property type="project" value="UniProtKB-KW"/>
</dbReference>
<evidence type="ECO:0000256" key="1">
    <source>
        <dbReference type="ARBA" id="ARBA00022438"/>
    </source>
</evidence>
<dbReference type="PANTHER" id="PTHR12147">
    <property type="entry name" value="METALLOPEPTIDASE M28 FAMILY MEMBER"/>
    <property type="match status" value="1"/>
</dbReference>
<evidence type="ECO:0000256" key="7">
    <source>
        <dbReference type="ARBA" id="ARBA00023145"/>
    </source>
</evidence>
<comment type="caution">
    <text evidence="13">The sequence shown here is derived from an EMBL/GenBank/DDBJ whole genome shotgun (WGS) entry which is preliminary data.</text>
</comment>
<evidence type="ECO:0000313" key="13">
    <source>
        <dbReference type="EMBL" id="RSD28918.1"/>
    </source>
</evidence>
<dbReference type="RefSeq" id="WP_125323270.1">
    <property type="nucleotide sequence ID" value="NZ_AP024889.1"/>
</dbReference>
<keyword evidence="3 8" id="KW-0479">Metal-binding</keyword>
<dbReference type="SUPFAM" id="SSF89260">
    <property type="entry name" value="Collagen-binding domain"/>
    <property type="match status" value="1"/>
</dbReference>
<evidence type="ECO:0000256" key="3">
    <source>
        <dbReference type="ARBA" id="ARBA00022723"/>
    </source>
</evidence>
<dbReference type="InterPro" id="IPR007280">
    <property type="entry name" value="Peptidase_C_arc/bac"/>
</dbReference>
<feature type="binding site" evidence="8">
    <location>
        <position position="362"/>
    </location>
    <ligand>
        <name>Zn(2+)</name>
        <dbReference type="ChEBI" id="CHEBI:29105"/>
        <label>2</label>
        <note>catalytic</note>
    </ligand>
</feature>
<dbReference type="SUPFAM" id="SSF53187">
    <property type="entry name" value="Zn-dependent exopeptidases"/>
    <property type="match status" value="1"/>
</dbReference>
<sequence>MKYTNAFLAIALSVTATSVNAEDKVWISIGSDASETIAKSGAIPVLPASLATSGSVWVGQVDETQLAGLSHDMHEEHHRCGGYMVHPSIQSAMAASAMPDTLNTFTIPKLSQQTLVSPWLSQVNSAEITQTIRSLMSFNNRFYTTTSGSQASDWIANEWRTLTTGLANAYVTQFSHSGYNQKSVILTIEGTESPDEWIVLGGHLDSTIGPRTNENSIAPGADDDASGIASVTEIIRVLSENNFAPKRSMAFMAYAAEEVGLRGSQDIANTYRSQGKNIVSVLQLDMTNHQGSAQDIVFISDYTDSSLTQFLTNLLDEYLPPLTYGYDRCGYACSDHASWHNAGYSAAMPFESKFSDSNRKIHTSRDTLENSDPSGAHAAKFTKLGLAYAVEMGNVSGGNPPTDKVLKDGIPVTGLSGATGSEVHYSFELTTQKTVDIKMSGGTGDVDMYVSSGSKASKQNWDCRPYRYGNSETCTFTNVLPGTFYVMLNGYSSFTGVTLEASTR</sequence>
<feature type="binding site" evidence="8">
    <location>
        <position position="285"/>
    </location>
    <ligand>
        <name>Zn(2+)</name>
        <dbReference type="ChEBI" id="CHEBI:29105"/>
        <label>1</label>
    </ligand>
</feature>
<keyword evidence="14" id="KW-1185">Reference proteome</keyword>
<dbReference type="Proteomes" id="UP000269041">
    <property type="component" value="Unassembled WGS sequence"/>
</dbReference>
<dbReference type="InterPro" id="IPR007484">
    <property type="entry name" value="Peptidase_M28"/>
</dbReference>
<feature type="disulfide bond" evidence="9">
    <location>
        <begin position="329"/>
        <end position="333"/>
    </location>
</feature>
<evidence type="ECO:0000256" key="4">
    <source>
        <dbReference type="ARBA" id="ARBA00022729"/>
    </source>
</evidence>
<organism evidence="13 14">
    <name type="scientific">Vibrio pectenicida</name>
    <dbReference type="NCBI Taxonomy" id="62763"/>
    <lineage>
        <taxon>Bacteria</taxon>
        <taxon>Pseudomonadati</taxon>
        <taxon>Pseudomonadota</taxon>
        <taxon>Gammaproteobacteria</taxon>
        <taxon>Vibrionales</taxon>
        <taxon>Vibrionaceae</taxon>
        <taxon>Vibrio</taxon>
    </lineage>
</organism>
<dbReference type="GO" id="GO:0004177">
    <property type="term" value="F:aminopeptidase activity"/>
    <property type="evidence" value="ECO:0007669"/>
    <property type="project" value="UniProtKB-KW"/>
</dbReference>
<evidence type="ECO:0000256" key="9">
    <source>
        <dbReference type="PIRSR" id="PIRSR036685-2"/>
    </source>
</evidence>
<comment type="cofactor">
    <cofactor evidence="8">
        <name>Zn(2+)</name>
        <dbReference type="ChEBI" id="CHEBI:29105"/>
    </cofactor>
    <text evidence="8">Binds 2 Zn(2+) ions per subunit.</text>
</comment>
<feature type="binding site" evidence="8">
    <location>
        <position position="258"/>
    </location>
    <ligand>
        <name>Zn(2+)</name>
        <dbReference type="ChEBI" id="CHEBI:29105"/>
        <label>2</label>
        <note>catalytic</note>
    </ligand>
</feature>
<keyword evidence="6 8" id="KW-0862">Zinc</keyword>
<evidence type="ECO:0000256" key="8">
    <source>
        <dbReference type="PIRSR" id="PIRSR036685-1"/>
    </source>
</evidence>
<reference evidence="13 14" key="1">
    <citation type="submission" date="2018-12" db="EMBL/GenBank/DDBJ databases">
        <title>Genomic taxonomy of the Vibrionaceae family.</title>
        <authorList>
            <person name="Gomez-Gil B."/>
            <person name="Enciso-Ibarra K."/>
        </authorList>
    </citation>
    <scope>NUCLEOTIDE SEQUENCE [LARGE SCALE GENOMIC DNA]</scope>
    <source>
        <strain evidence="13 14">CAIM 594</strain>
    </source>
</reference>
<name>A0A427TWR2_9VIBR</name>
<keyword evidence="9" id="KW-1015">Disulfide bond</keyword>
<keyword evidence="1" id="KW-0031">Aminopeptidase</keyword>
<dbReference type="Gene3D" id="3.40.630.10">
    <property type="entry name" value="Zn peptidases"/>
    <property type="match status" value="1"/>
</dbReference>